<feature type="region of interest" description="Disordered" evidence="1">
    <location>
        <begin position="1"/>
        <end position="74"/>
    </location>
</feature>
<evidence type="ECO:0000313" key="3">
    <source>
        <dbReference type="Proteomes" id="UP001239083"/>
    </source>
</evidence>
<evidence type="ECO:0000256" key="1">
    <source>
        <dbReference type="SAM" id="MobiDB-lite"/>
    </source>
</evidence>
<dbReference type="Proteomes" id="UP001239083">
    <property type="component" value="Unassembled WGS sequence"/>
</dbReference>
<accession>A0ABU0RCN8</accession>
<name>A0ABU0RCN8_9MICO</name>
<dbReference type="Pfam" id="PF09954">
    <property type="entry name" value="DUF2188"/>
    <property type="match status" value="1"/>
</dbReference>
<dbReference type="EMBL" id="JAUSYY010000001">
    <property type="protein sequence ID" value="MDQ0895016.1"/>
    <property type="molecule type" value="Genomic_DNA"/>
</dbReference>
<sequence>MAEGDVETRSNRGQWENRVEGEPERSQSYASRDEAIEEGRRLAEELGTEHTVIDSEPTGVITDEDLAAGDSDRA</sequence>
<gene>
    <name evidence="2" type="ORF">QFZ26_002571</name>
</gene>
<reference evidence="2 3" key="1">
    <citation type="submission" date="2023-07" db="EMBL/GenBank/DDBJ databases">
        <title>Comparative genomics of wheat-associated soil bacteria to identify genetic determinants of phenazine resistance.</title>
        <authorList>
            <person name="Mouncey N."/>
        </authorList>
    </citation>
    <scope>NUCLEOTIDE SEQUENCE [LARGE SCALE GENOMIC DNA]</scope>
    <source>
        <strain evidence="2 3">V3I3</strain>
    </source>
</reference>
<dbReference type="GO" id="GO:0016853">
    <property type="term" value="F:isomerase activity"/>
    <property type="evidence" value="ECO:0007669"/>
    <property type="project" value="UniProtKB-KW"/>
</dbReference>
<proteinExistence type="predicted"/>
<dbReference type="InterPro" id="IPR018691">
    <property type="entry name" value="DUF2188"/>
</dbReference>
<comment type="caution">
    <text evidence="2">The sequence shown here is derived from an EMBL/GenBank/DDBJ whole genome shotgun (WGS) entry which is preliminary data.</text>
</comment>
<keyword evidence="2" id="KW-0413">Isomerase</keyword>
<protein>
    <submittedName>
        <fullName evidence="2">Isopentenyldiphosphate isomerase</fullName>
    </submittedName>
</protein>
<feature type="compositionally biased region" description="Basic and acidic residues" evidence="1">
    <location>
        <begin position="1"/>
        <end position="53"/>
    </location>
</feature>
<dbReference type="RefSeq" id="WP_307042729.1">
    <property type="nucleotide sequence ID" value="NZ_JAUSYY010000001.1"/>
</dbReference>
<keyword evidence="3" id="KW-1185">Reference proteome</keyword>
<organism evidence="2 3">
    <name type="scientific">Agromyces ramosus</name>
    <dbReference type="NCBI Taxonomy" id="33879"/>
    <lineage>
        <taxon>Bacteria</taxon>
        <taxon>Bacillati</taxon>
        <taxon>Actinomycetota</taxon>
        <taxon>Actinomycetes</taxon>
        <taxon>Micrococcales</taxon>
        <taxon>Microbacteriaceae</taxon>
        <taxon>Agromyces</taxon>
    </lineage>
</organism>
<evidence type="ECO:0000313" key="2">
    <source>
        <dbReference type="EMBL" id="MDQ0895016.1"/>
    </source>
</evidence>